<dbReference type="Proteomes" id="UP001057402">
    <property type="component" value="Chromosome 4"/>
</dbReference>
<organism evidence="1 2">
    <name type="scientific">Melastoma candidum</name>
    <dbReference type="NCBI Taxonomy" id="119954"/>
    <lineage>
        <taxon>Eukaryota</taxon>
        <taxon>Viridiplantae</taxon>
        <taxon>Streptophyta</taxon>
        <taxon>Embryophyta</taxon>
        <taxon>Tracheophyta</taxon>
        <taxon>Spermatophyta</taxon>
        <taxon>Magnoliopsida</taxon>
        <taxon>eudicotyledons</taxon>
        <taxon>Gunneridae</taxon>
        <taxon>Pentapetalae</taxon>
        <taxon>rosids</taxon>
        <taxon>malvids</taxon>
        <taxon>Myrtales</taxon>
        <taxon>Melastomataceae</taxon>
        <taxon>Melastomatoideae</taxon>
        <taxon>Melastomateae</taxon>
        <taxon>Melastoma</taxon>
    </lineage>
</organism>
<gene>
    <name evidence="1" type="ORF">MLD38_013687</name>
</gene>
<accession>A0ACB9RAC9</accession>
<dbReference type="EMBL" id="CM042883">
    <property type="protein sequence ID" value="KAI4375868.1"/>
    <property type="molecule type" value="Genomic_DNA"/>
</dbReference>
<evidence type="ECO:0000313" key="1">
    <source>
        <dbReference type="EMBL" id="KAI4375868.1"/>
    </source>
</evidence>
<name>A0ACB9RAC9_9MYRT</name>
<proteinExistence type="predicted"/>
<sequence>MLGACSTFSWRRWDSLVSLILTLTEDKASPWLIPTKQNILSAMTWLAPGCKSGDSLVFHFSGHGLRQRDECLCPVDFKVLDRERYSATTSVPSLCDLFPTGPNCMPSSTRVTAAPCSTFPFYFG</sequence>
<protein>
    <submittedName>
        <fullName evidence="1">Uncharacterized protein</fullName>
    </submittedName>
</protein>
<reference evidence="2" key="1">
    <citation type="journal article" date="2023" name="Front. Plant Sci.">
        <title>Chromosomal-level genome assembly of Melastoma candidum provides insights into trichome evolution.</title>
        <authorList>
            <person name="Zhong Y."/>
            <person name="Wu W."/>
            <person name="Sun C."/>
            <person name="Zou P."/>
            <person name="Liu Y."/>
            <person name="Dai S."/>
            <person name="Zhou R."/>
        </authorList>
    </citation>
    <scope>NUCLEOTIDE SEQUENCE [LARGE SCALE GENOMIC DNA]</scope>
</reference>
<evidence type="ECO:0000313" key="2">
    <source>
        <dbReference type="Proteomes" id="UP001057402"/>
    </source>
</evidence>
<comment type="caution">
    <text evidence="1">The sequence shown here is derived from an EMBL/GenBank/DDBJ whole genome shotgun (WGS) entry which is preliminary data.</text>
</comment>
<keyword evidence="2" id="KW-1185">Reference proteome</keyword>